<dbReference type="Proteomes" id="UP000286934">
    <property type="component" value="Unassembled WGS sequence"/>
</dbReference>
<dbReference type="RefSeq" id="WP_126808654.1">
    <property type="nucleotide sequence ID" value="NZ_PIPP01000006.1"/>
</dbReference>
<evidence type="ECO:0000313" key="1">
    <source>
        <dbReference type="EMBL" id="RUO35490.1"/>
    </source>
</evidence>
<name>A0A432WNW1_9GAMM</name>
<reference evidence="2" key="1">
    <citation type="journal article" date="2018" name="Front. Microbiol.">
        <title>Genome-Based Analysis Reveals the Taxonomy and Diversity of the Family Idiomarinaceae.</title>
        <authorList>
            <person name="Liu Y."/>
            <person name="Lai Q."/>
            <person name="Shao Z."/>
        </authorList>
    </citation>
    <scope>NUCLEOTIDE SEQUENCE [LARGE SCALE GENOMIC DNA]</scope>
    <source>
        <strain evidence="2">AIS</strain>
    </source>
</reference>
<proteinExistence type="predicted"/>
<evidence type="ECO:0000313" key="2">
    <source>
        <dbReference type="Proteomes" id="UP000286934"/>
    </source>
</evidence>
<comment type="caution">
    <text evidence="1">The sequence shown here is derived from an EMBL/GenBank/DDBJ whole genome shotgun (WGS) entry which is preliminary data.</text>
</comment>
<organism evidence="1 2">
    <name type="scientific">Aliidiomarina shirensis</name>
    <dbReference type="NCBI Taxonomy" id="1048642"/>
    <lineage>
        <taxon>Bacteria</taxon>
        <taxon>Pseudomonadati</taxon>
        <taxon>Pseudomonadota</taxon>
        <taxon>Gammaproteobacteria</taxon>
        <taxon>Alteromonadales</taxon>
        <taxon>Idiomarinaceae</taxon>
        <taxon>Aliidiomarina</taxon>
    </lineage>
</organism>
<gene>
    <name evidence="1" type="ORF">CWE13_11205</name>
</gene>
<protein>
    <submittedName>
        <fullName evidence="1">Uncharacterized protein</fullName>
    </submittedName>
</protein>
<keyword evidence="2" id="KW-1185">Reference proteome</keyword>
<sequence length="145" mass="16124">MKLFEMIIVGALTASPMIYDEDSNPIIHVTKTELPEEYDAICSIVDIASPIYTEDDVALSNVQTTANIFVLTANSDNEKWLSATSLNVYMDDGQHLSGGCLPLNTLYRVEVTINYHPEGATSLCPKNIKIENLYDFFLKQENGKS</sequence>
<accession>A0A432WNW1</accession>
<dbReference type="OrthoDB" id="6241390at2"/>
<dbReference type="AlphaFoldDB" id="A0A432WNW1"/>
<dbReference type="EMBL" id="PIPP01000006">
    <property type="protein sequence ID" value="RUO35490.1"/>
    <property type="molecule type" value="Genomic_DNA"/>
</dbReference>